<dbReference type="Gene3D" id="3.90.550.10">
    <property type="entry name" value="Spore Coat Polysaccharide Biosynthesis Protein SpsA, Chain A"/>
    <property type="match status" value="1"/>
</dbReference>
<protein>
    <recommendedName>
        <fullName evidence="3">DUF2064 domain-containing protein</fullName>
    </recommendedName>
</protein>
<reference evidence="1" key="1">
    <citation type="submission" date="2022-12" db="EMBL/GenBank/DDBJ databases">
        <title>Reference genome sequencing for broad-spectrum identification of bacterial and archaeal isolates by mass spectrometry.</title>
        <authorList>
            <person name="Sekiguchi Y."/>
            <person name="Tourlousse D.M."/>
        </authorList>
    </citation>
    <scope>NUCLEOTIDE SEQUENCE</scope>
    <source>
        <strain evidence="1">ASRB1</strain>
    </source>
</reference>
<evidence type="ECO:0000313" key="1">
    <source>
        <dbReference type="EMBL" id="GLI33024.1"/>
    </source>
</evidence>
<evidence type="ECO:0000313" key="2">
    <source>
        <dbReference type="Proteomes" id="UP001144372"/>
    </source>
</evidence>
<dbReference type="Pfam" id="PF09837">
    <property type="entry name" value="DUF2064"/>
    <property type="match status" value="1"/>
</dbReference>
<dbReference type="SUPFAM" id="SSF53448">
    <property type="entry name" value="Nucleotide-diphospho-sugar transferases"/>
    <property type="match status" value="1"/>
</dbReference>
<sequence length="277" mass="30470">MKAKKHALVLFTKYPEPGLTKTRLMEENGGNLTPAEAAALYKAMVLDTASVALHILSNGLYQDRPGDDFRFCISSPAEQLPKVQEMFRAEFPFDMIEYVEDKGRNFDEHFDSCYRQLFDRGYHTVVCIGGDLPGITPNLVCRAFQSLFRLGDSSGRGAMVLAPCQAGGVSLVGITRETPITFGGVFYNTRGVTALDALIDLASQKDIPVALFEALFDVDYGEDLGHMISVINAMSYASRFDEGFLVPRRTLDFISSTGLAAISQPNESRDPRETIDG</sequence>
<dbReference type="PANTHER" id="PTHR36529">
    <property type="entry name" value="SLL1095 PROTEIN"/>
    <property type="match status" value="1"/>
</dbReference>
<dbReference type="Proteomes" id="UP001144372">
    <property type="component" value="Unassembled WGS sequence"/>
</dbReference>
<proteinExistence type="predicted"/>
<dbReference type="InterPro" id="IPR018641">
    <property type="entry name" value="Trfase_1_rSAM/seldom-assoc"/>
</dbReference>
<gene>
    <name evidence="1" type="ORF">DAMNIGENAA_04570</name>
</gene>
<name>A0A9W6D126_9BACT</name>
<dbReference type="AlphaFoldDB" id="A0A9W6D126"/>
<keyword evidence="2" id="KW-1185">Reference proteome</keyword>
<dbReference type="InterPro" id="IPR029044">
    <property type="entry name" value="Nucleotide-diphossugar_trans"/>
</dbReference>
<evidence type="ECO:0008006" key="3">
    <source>
        <dbReference type="Google" id="ProtNLM"/>
    </source>
</evidence>
<dbReference type="PANTHER" id="PTHR36529:SF1">
    <property type="entry name" value="GLYCOSYLTRANSFERASE"/>
    <property type="match status" value="1"/>
</dbReference>
<dbReference type="EMBL" id="BSDR01000001">
    <property type="protein sequence ID" value="GLI33024.1"/>
    <property type="molecule type" value="Genomic_DNA"/>
</dbReference>
<organism evidence="1 2">
    <name type="scientific">Desulforhabdus amnigena</name>
    <dbReference type="NCBI Taxonomy" id="40218"/>
    <lineage>
        <taxon>Bacteria</taxon>
        <taxon>Pseudomonadati</taxon>
        <taxon>Thermodesulfobacteriota</taxon>
        <taxon>Syntrophobacteria</taxon>
        <taxon>Syntrophobacterales</taxon>
        <taxon>Syntrophobacteraceae</taxon>
        <taxon>Desulforhabdus</taxon>
    </lineage>
</organism>
<comment type="caution">
    <text evidence="1">The sequence shown here is derived from an EMBL/GenBank/DDBJ whole genome shotgun (WGS) entry which is preliminary data.</text>
</comment>
<accession>A0A9W6D126</accession>
<dbReference type="RefSeq" id="WP_281792041.1">
    <property type="nucleotide sequence ID" value="NZ_BSDR01000001.1"/>
</dbReference>